<dbReference type="PATRIC" id="fig|888064.11.peg.1692"/>
<dbReference type="Gene3D" id="3.40.930.10">
    <property type="entry name" value="Mannitol-specific EII, Chain A"/>
    <property type="match status" value="1"/>
</dbReference>
<gene>
    <name evidence="8" type="primary">mtlR</name>
    <name evidence="8" type="ORF">HMPREF9088_1920</name>
</gene>
<sequence>MYFSAREKKILELLLEYHQGITQEELETLLKVSRRTVYREISSLEKTLHPLDIQLVKERGKGYLLLGDEQSLVRLRTELANEKTDDFGSTLERQRAITAKLLVEAERETIQSLAFEFRVSPATMMTDLKNVEQSLNNYRLMLDRVQGDGLAIVGDESERRNLLRSLIYSGVNEYDFFHHLRRLEETNLHHKSSNYFLKLVSNEALYVANQGISESQLFQDVTDNQLVQILLILAISIDRMNLHHPIEEEFPIEDEEFYQHAQKILQVVGKMIGQLVATFEVSFLARQLSGVNYKIPQNIFLESYDVTLSYQVRELIAAVSQQSTNDFRKDDTLFYDLSAHMSAALKRNYASFDKEANPLLKKVIEKYPALYQTITKQLRVYFPQAQFNEEELGYILIHFASSLERSPQQRGANVLVLCSSGIGTSKILESRLTKYVPEIETTQVARISQMDYINFAQYDLILSTIFLPGFEFPYKMISPLLLEDELAEIRLVLMKQSHRLPEEQVKSVPVENSVLTFERIYERMRVANNLLKQFDMYALTTEPDLFATIQKMMGRLQGVIVQDAMEVAKKVYRRYQIAPIGIPNTNFALFHCSSEKVNLPYFGIFELSDSVPIAAMDGSTIQLSRILLLLAPEPLNHELELLLGKISSSVIDSDLNIEIYKKGDKDLIYHLLSSLFVDEIREVN</sequence>
<evidence type="ECO:0000313" key="8">
    <source>
        <dbReference type="EMBL" id="EFU73245.1"/>
    </source>
</evidence>
<dbReference type="GO" id="GO:0006355">
    <property type="term" value="P:regulation of DNA-templated transcription"/>
    <property type="evidence" value="ECO:0007669"/>
    <property type="project" value="InterPro"/>
</dbReference>
<evidence type="ECO:0000259" key="6">
    <source>
        <dbReference type="PROSITE" id="PS51099"/>
    </source>
</evidence>
<evidence type="ECO:0000256" key="2">
    <source>
        <dbReference type="ARBA" id="ARBA00022737"/>
    </source>
</evidence>
<dbReference type="GO" id="GO:0008982">
    <property type="term" value="F:protein-N(PI)-phosphohistidine-sugar phosphotransferase activity"/>
    <property type="evidence" value="ECO:0007669"/>
    <property type="project" value="InterPro"/>
</dbReference>
<dbReference type="Pfam" id="PF08279">
    <property type="entry name" value="HTH_11"/>
    <property type="match status" value="1"/>
</dbReference>
<protein>
    <submittedName>
        <fullName evidence="8">HTH domain protein</fullName>
    </submittedName>
</protein>
<keyword evidence="3" id="KW-0805">Transcription regulation</keyword>
<dbReference type="HOGENOM" id="CLU_013442_2_0_9"/>
<dbReference type="InterPro" id="IPR036390">
    <property type="entry name" value="WH_DNA-bd_sf"/>
</dbReference>
<evidence type="ECO:0000256" key="3">
    <source>
        <dbReference type="ARBA" id="ARBA00023015"/>
    </source>
</evidence>
<comment type="caution">
    <text evidence="8">The sequence shown here is derived from an EMBL/GenBank/DDBJ whole genome shotgun (WGS) entry which is preliminary data.</text>
</comment>
<dbReference type="OrthoDB" id="9776005at2"/>
<dbReference type="SUPFAM" id="SSF55804">
    <property type="entry name" value="Phoshotransferase/anion transport protein"/>
    <property type="match status" value="1"/>
</dbReference>
<dbReference type="Proteomes" id="UP000010296">
    <property type="component" value="Unassembled WGS sequence"/>
</dbReference>
<evidence type="ECO:0000256" key="4">
    <source>
        <dbReference type="ARBA" id="ARBA00023163"/>
    </source>
</evidence>
<keyword evidence="1" id="KW-0808">Transferase</keyword>
<organism evidence="8 9">
    <name type="scientific">Enterococcus italicus (strain DSM 15952 / CCUG 50447 / LMG 22039 / TP 1.5)</name>
    <dbReference type="NCBI Taxonomy" id="888064"/>
    <lineage>
        <taxon>Bacteria</taxon>
        <taxon>Bacillati</taxon>
        <taxon>Bacillota</taxon>
        <taxon>Bacilli</taxon>
        <taxon>Lactobacillales</taxon>
        <taxon>Enterococcaceae</taxon>
        <taxon>Enterococcus</taxon>
    </lineage>
</organism>
<accession>E6LHT0</accession>
<dbReference type="Gene3D" id="1.10.1790.10">
    <property type="entry name" value="PRD domain"/>
    <property type="match status" value="1"/>
</dbReference>
<reference evidence="8 9" key="1">
    <citation type="submission" date="2010-12" db="EMBL/GenBank/DDBJ databases">
        <authorList>
            <person name="Muzny D."/>
            <person name="Qin X."/>
            <person name="Deng J."/>
            <person name="Jiang H."/>
            <person name="Liu Y."/>
            <person name="Qu J."/>
            <person name="Song X.-Z."/>
            <person name="Zhang L."/>
            <person name="Thornton R."/>
            <person name="Coyle M."/>
            <person name="Francisco L."/>
            <person name="Jackson L."/>
            <person name="Javaid M."/>
            <person name="Korchina V."/>
            <person name="Kovar C."/>
            <person name="Mata R."/>
            <person name="Mathew T."/>
            <person name="Ngo R."/>
            <person name="Nguyen L."/>
            <person name="Nguyen N."/>
            <person name="Okwuonu G."/>
            <person name="Ongeri F."/>
            <person name="Pham C."/>
            <person name="Simmons D."/>
            <person name="Wilczek-Boney K."/>
            <person name="Hale W."/>
            <person name="Jakkamsetti A."/>
            <person name="Pham P."/>
            <person name="Ruth R."/>
            <person name="San Lucas F."/>
            <person name="Warren J."/>
            <person name="Zhang J."/>
            <person name="Zhao Z."/>
            <person name="Zhou C."/>
            <person name="Zhu D."/>
            <person name="Lee S."/>
            <person name="Bess C."/>
            <person name="Blankenburg K."/>
            <person name="Forbes L."/>
            <person name="Fu Q."/>
            <person name="Gubbala S."/>
            <person name="Hirani K."/>
            <person name="Jayaseelan J.C."/>
            <person name="Lara F."/>
            <person name="Munidasa M."/>
            <person name="Palculict T."/>
            <person name="Patil S."/>
            <person name="Pu L.-L."/>
            <person name="Saada N."/>
            <person name="Tang L."/>
            <person name="Weissenberger G."/>
            <person name="Zhu Y."/>
            <person name="Hemphill L."/>
            <person name="Shang Y."/>
            <person name="Youmans B."/>
            <person name="Ayvaz T."/>
            <person name="Ross M."/>
            <person name="Santibanez J."/>
            <person name="Aqrawi P."/>
            <person name="Gross S."/>
            <person name="Joshi V."/>
            <person name="Fowler G."/>
            <person name="Nazareth L."/>
            <person name="Reid J."/>
            <person name="Worley K."/>
            <person name="Petrosino J."/>
            <person name="Highlander S."/>
            <person name="Gibbs R."/>
        </authorList>
    </citation>
    <scope>NUCLEOTIDE SEQUENCE [LARGE SCALE GENOMIC DNA]</scope>
    <source>
        <strain evidence="9">DSM 15952 / CCUG 50447 / LMG 22039 / TP 1.5</strain>
    </source>
</reference>
<feature type="domain" description="PTS EIIB type-2" evidence="6">
    <location>
        <begin position="412"/>
        <end position="501"/>
    </location>
</feature>
<dbReference type="GO" id="GO:0009401">
    <property type="term" value="P:phosphoenolpyruvate-dependent sugar phosphotransferase system"/>
    <property type="evidence" value="ECO:0007669"/>
    <property type="project" value="InterPro"/>
</dbReference>
<dbReference type="STRING" id="888064.HMPREF9088_1920"/>
<dbReference type="InterPro" id="IPR013196">
    <property type="entry name" value="HTH_11"/>
</dbReference>
<feature type="domain" description="PTS EIIA type-2" evidence="5">
    <location>
        <begin position="529"/>
        <end position="675"/>
    </location>
</feature>
<dbReference type="Gene3D" id="1.10.10.10">
    <property type="entry name" value="Winged helix-like DNA-binding domain superfamily/Winged helix DNA-binding domain"/>
    <property type="match status" value="1"/>
</dbReference>
<dbReference type="PROSITE" id="PS51372">
    <property type="entry name" value="PRD_2"/>
    <property type="match status" value="1"/>
</dbReference>
<dbReference type="InterPro" id="IPR002178">
    <property type="entry name" value="PTS_EIIA_type-2_dom"/>
</dbReference>
<feature type="domain" description="PRD" evidence="7">
    <location>
        <begin position="303"/>
        <end position="409"/>
    </location>
</feature>
<dbReference type="InterPro" id="IPR050661">
    <property type="entry name" value="BglG_antiterminators"/>
</dbReference>
<dbReference type="Gene3D" id="3.40.50.2300">
    <property type="match status" value="1"/>
</dbReference>
<evidence type="ECO:0000259" key="5">
    <source>
        <dbReference type="PROSITE" id="PS51094"/>
    </source>
</evidence>
<keyword evidence="9" id="KW-1185">Reference proteome</keyword>
<dbReference type="Pfam" id="PF00359">
    <property type="entry name" value="PTS_EIIA_2"/>
    <property type="match status" value="1"/>
</dbReference>
<dbReference type="Pfam" id="PF00874">
    <property type="entry name" value="PRD"/>
    <property type="match status" value="1"/>
</dbReference>
<dbReference type="RefSeq" id="WP_007208931.1">
    <property type="nucleotide sequence ID" value="NZ_GL622241.1"/>
</dbReference>
<evidence type="ECO:0000259" key="7">
    <source>
        <dbReference type="PROSITE" id="PS51372"/>
    </source>
</evidence>
<dbReference type="PROSITE" id="PS51099">
    <property type="entry name" value="PTS_EIIB_TYPE_2"/>
    <property type="match status" value="1"/>
</dbReference>
<dbReference type="AlphaFoldDB" id="E6LHT0"/>
<dbReference type="InterPro" id="IPR036634">
    <property type="entry name" value="PRD_sf"/>
</dbReference>
<dbReference type="InterPro" id="IPR011608">
    <property type="entry name" value="PRD"/>
</dbReference>
<evidence type="ECO:0000256" key="1">
    <source>
        <dbReference type="ARBA" id="ARBA00022679"/>
    </source>
</evidence>
<name>E6LHT0_ENTI1</name>
<dbReference type="InterPro" id="IPR036095">
    <property type="entry name" value="PTS_EIIB-like_sf"/>
</dbReference>
<dbReference type="SUPFAM" id="SSF46785">
    <property type="entry name" value="Winged helix' DNA-binding domain"/>
    <property type="match status" value="1"/>
</dbReference>
<dbReference type="InterPro" id="IPR036388">
    <property type="entry name" value="WH-like_DNA-bd_sf"/>
</dbReference>
<dbReference type="PANTHER" id="PTHR30185">
    <property type="entry name" value="CRYPTIC BETA-GLUCOSIDE BGL OPERON ANTITERMINATOR"/>
    <property type="match status" value="1"/>
</dbReference>
<evidence type="ECO:0000313" key="9">
    <source>
        <dbReference type="Proteomes" id="UP000010296"/>
    </source>
</evidence>
<dbReference type="PROSITE" id="PS51094">
    <property type="entry name" value="PTS_EIIA_TYPE_2"/>
    <property type="match status" value="1"/>
</dbReference>
<dbReference type="SUPFAM" id="SSF63520">
    <property type="entry name" value="PTS-regulatory domain, PRD"/>
    <property type="match status" value="1"/>
</dbReference>
<dbReference type="CDD" id="cd05568">
    <property type="entry name" value="PTS_IIB_bgl_like"/>
    <property type="match status" value="1"/>
</dbReference>
<proteinExistence type="predicted"/>
<keyword evidence="4" id="KW-0804">Transcription</keyword>
<dbReference type="InterPro" id="IPR016152">
    <property type="entry name" value="PTrfase/Anion_transptr"/>
</dbReference>
<dbReference type="EMBL" id="AEPV01000073">
    <property type="protein sequence ID" value="EFU73245.1"/>
    <property type="molecule type" value="Genomic_DNA"/>
</dbReference>
<dbReference type="PANTHER" id="PTHR30185:SF18">
    <property type="entry name" value="TRANSCRIPTIONAL REGULATOR MTLR"/>
    <property type="match status" value="1"/>
</dbReference>
<keyword evidence="2" id="KW-0677">Repeat</keyword>
<dbReference type="InterPro" id="IPR013011">
    <property type="entry name" value="PTS_EIIB_2"/>
</dbReference>
<dbReference type="eggNOG" id="COG3711">
    <property type="taxonomic scope" value="Bacteria"/>
</dbReference>
<dbReference type="SUPFAM" id="SSF52794">
    <property type="entry name" value="PTS system IIB component-like"/>
    <property type="match status" value="1"/>
</dbReference>